<feature type="domain" description="HTH tetR-type" evidence="4">
    <location>
        <begin position="8"/>
        <end position="68"/>
    </location>
</feature>
<dbReference type="Gene3D" id="1.10.10.60">
    <property type="entry name" value="Homeodomain-like"/>
    <property type="match status" value="1"/>
</dbReference>
<dbReference type="Pfam" id="PF00440">
    <property type="entry name" value="TetR_N"/>
    <property type="match status" value="1"/>
</dbReference>
<dbReference type="InterPro" id="IPR023772">
    <property type="entry name" value="DNA-bd_HTH_TetR-type_CS"/>
</dbReference>
<dbReference type="RefSeq" id="WP_241113703.1">
    <property type="nucleotide sequence ID" value="NZ_JAGYPE020000004.1"/>
</dbReference>
<sequence length="200" mass="22840">MPKVGMEDIRKEQVIVAAKNCIISKGLSNLSMKDIAEEAGISTGIIYHYFKSKEDLLMQVLKVSFRRSHEKVMETVEPLQNPEDKLMKHLENINVVSKENPEYMAVFLNYLGEANHNPQIRKIINKFFNNLVDYTQQYLGDVSNKGTQLKNLPVMIIAMGIGLGTMWTMNNQLYDMDEMELNFKDLISSYLNGRVGGSQE</sequence>
<organism evidence="5 6">
    <name type="scientific">Neobacillus citreus</name>
    <dbReference type="NCBI Taxonomy" id="2833578"/>
    <lineage>
        <taxon>Bacteria</taxon>
        <taxon>Bacillati</taxon>
        <taxon>Bacillota</taxon>
        <taxon>Bacilli</taxon>
        <taxon>Bacillales</taxon>
        <taxon>Bacillaceae</taxon>
        <taxon>Neobacillus</taxon>
    </lineage>
</organism>
<dbReference type="PRINTS" id="PR00455">
    <property type="entry name" value="HTHTETR"/>
</dbReference>
<dbReference type="InterPro" id="IPR050624">
    <property type="entry name" value="HTH-type_Tx_Regulator"/>
</dbReference>
<dbReference type="SUPFAM" id="SSF46689">
    <property type="entry name" value="Homeodomain-like"/>
    <property type="match status" value="1"/>
</dbReference>
<dbReference type="InterPro" id="IPR009057">
    <property type="entry name" value="Homeodomain-like_sf"/>
</dbReference>
<evidence type="ECO:0000259" key="4">
    <source>
        <dbReference type="PROSITE" id="PS50977"/>
    </source>
</evidence>
<name>A0A9J6MN33_9BACI</name>
<evidence type="ECO:0000313" key="5">
    <source>
        <dbReference type="EMBL" id="MCH6264666.1"/>
    </source>
</evidence>
<protein>
    <submittedName>
        <fullName evidence="5">TetR/AcrR family transcriptional regulator</fullName>
    </submittedName>
</protein>
<dbReference type="PROSITE" id="PS01081">
    <property type="entry name" value="HTH_TETR_1"/>
    <property type="match status" value="1"/>
</dbReference>
<evidence type="ECO:0000313" key="6">
    <source>
        <dbReference type="Proteomes" id="UP000677265"/>
    </source>
</evidence>
<evidence type="ECO:0000256" key="2">
    <source>
        <dbReference type="ARBA" id="ARBA00023125"/>
    </source>
</evidence>
<keyword evidence="1" id="KW-0678">Repressor</keyword>
<dbReference type="PROSITE" id="PS50977">
    <property type="entry name" value="HTH_TETR_2"/>
    <property type="match status" value="1"/>
</dbReference>
<dbReference type="SUPFAM" id="SSF48498">
    <property type="entry name" value="Tetracyclin repressor-like, C-terminal domain"/>
    <property type="match status" value="1"/>
</dbReference>
<dbReference type="Proteomes" id="UP000677265">
    <property type="component" value="Unassembled WGS sequence"/>
</dbReference>
<dbReference type="PANTHER" id="PTHR43479:SF11">
    <property type="entry name" value="ACREF_ENVCD OPERON REPRESSOR-RELATED"/>
    <property type="match status" value="1"/>
</dbReference>
<feature type="DNA-binding region" description="H-T-H motif" evidence="3">
    <location>
        <begin position="31"/>
        <end position="50"/>
    </location>
</feature>
<dbReference type="GO" id="GO:0003677">
    <property type="term" value="F:DNA binding"/>
    <property type="evidence" value="ECO:0007669"/>
    <property type="project" value="UniProtKB-UniRule"/>
</dbReference>
<proteinExistence type="predicted"/>
<reference evidence="5 6" key="1">
    <citation type="submission" date="2022-03" db="EMBL/GenBank/DDBJ databases">
        <title>Novel Bacillus species.</title>
        <authorList>
            <person name="Liu G."/>
        </authorList>
    </citation>
    <scope>NUCLEOTIDE SEQUENCE [LARGE SCALE GENOMIC DNA]</scope>
    <source>
        <strain evidence="5 6">FJAT-50051</strain>
    </source>
</reference>
<dbReference type="Gene3D" id="1.10.357.10">
    <property type="entry name" value="Tetracycline Repressor, domain 2"/>
    <property type="match status" value="1"/>
</dbReference>
<dbReference type="PANTHER" id="PTHR43479">
    <property type="entry name" value="ACREF/ENVCD OPERON REPRESSOR-RELATED"/>
    <property type="match status" value="1"/>
</dbReference>
<accession>A0A9J6MN33</accession>
<keyword evidence="6" id="KW-1185">Reference proteome</keyword>
<gene>
    <name evidence="5" type="ORF">KHB02_003905</name>
</gene>
<evidence type="ECO:0000256" key="1">
    <source>
        <dbReference type="ARBA" id="ARBA00022491"/>
    </source>
</evidence>
<dbReference type="InterPro" id="IPR036271">
    <property type="entry name" value="Tet_transcr_reg_TetR-rel_C_sf"/>
</dbReference>
<evidence type="ECO:0000256" key="3">
    <source>
        <dbReference type="PROSITE-ProRule" id="PRU00335"/>
    </source>
</evidence>
<dbReference type="InterPro" id="IPR001647">
    <property type="entry name" value="HTH_TetR"/>
</dbReference>
<dbReference type="AlphaFoldDB" id="A0A9J6MN33"/>
<comment type="caution">
    <text evidence="5">The sequence shown here is derived from an EMBL/GenBank/DDBJ whole genome shotgun (WGS) entry which is preliminary data.</text>
</comment>
<dbReference type="EMBL" id="JAGYPE020000004">
    <property type="protein sequence ID" value="MCH6264666.1"/>
    <property type="molecule type" value="Genomic_DNA"/>
</dbReference>
<keyword evidence="2 3" id="KW-0238">DNA-binding</keyword>